<gene>
    <name evidence="1" type="ORF">CDAR_528761</name>
</gene>
<organism evidence="1 2">
    <name type="scientific">Caerostris darwini</name>
    <dbReference type="NCBI Taxonomy" id="1538125"/>
    <lineage>
        <taxon>Eukaryota</taxon>
        <taxon>Metazoa</taxon>
        <taxon>Ecdysozoa</taxon>
        <taxon>Arthropoda</taxon>
        <taxon>Chelicerata</taxon>
        <taxon>Arachnida</taxon>
        <taxon>Araneae</taxon>
        <taxon>Araneomorphae</taxon>
        <taxon>Entelegynae</taxon>
        <taxon>Araneoidea</taxon>
        <taxon>Araneidae</taxon>
        <taxon>Caerostris</taxon>
    </lineage>
</organism>
<evidence type="ECO:0000313" key="2">
    <source>
        <dbReference type="Proteomes" id="UP001054837"/>
    </source>
</evidence>
<reference evidence="1 2" key="1">
    <citation type="submission" date="2021-06" db="EMBL/GenBank/DDBJ databases">
        <title>Caerostris darwini draft genome.</title>
        <authorList>
            <person name="Kono N."/>
            <person name="Arakawa K."/>
        </authorList>
    </citation>
    <scope>NUCLEOTIDE SEQUENCE [LARGE SCALE GENOMIC DNA]</scope>
</reference>
<dbReference type="EMBL" id="BPLQ01011669">
    <property type="protein sequence ID" value="GIY59501.1"/>
    <property type="molecule type" value="Genomic_DNA"/>
</dbReference>
<protein>
    <submittedName>
        <fullName evidence="1">Uncharacterized protein</fullName>
    </submittedName>
</protein>
<evidence type="ECO:0000313" key="1">
    <source>
        <dbReference type="EMBL" id="GIY59501.1"/>
    </source>
</evidence>
<accession>A0AAV4UNN8</accession>
<sequence length="106" mass="12320">MNNRPINSQIALMKENPMASAEGDWRGYHLDLLTRSKSLRGEIHGMRNGFLRDWFRLEVPGSHWIVIDDGKLSVVIYKFKGRVSGNRMLEIWISDPGGCWWKECDE</sequence>
<comment type="caution">
    <text evidence="1">The sequence shown here is derived from an EMBL/GenBank/DDBJ whole genome shotgun (WGS) entry which is preliminary data.</text>
</comment>
<keyword evidence="2" id="KW-1185">Reference proteome</keyword>
<name>A0AAV4UNN8_9ARAC</name>
<dbReference type="Proteomes" id="UP001054837">
    <property type="component" value="Unassembled WGS sequence"/>
</dbReference>
<proteinExistence type="predicted"/>
<dbReference type="AlphaFoldDB" id="A0AAV4UNN8"/>